<dbReference type="InParanoid" id="T1FYX2"/>
<gene>
    <name evidence="9" type="primary">20214020</name>
    <name evidence="8" type="ORF">HELRODRAFT_67136</name>
</gene>
<dbReference type="PANTHER" id="PTHR23245:SF25">
    <property type="entry name" value="TRNA WYBUTOSINE-SYNTHESIZING PROTEIN 2 HOMOLOG"/>
    <property type="match status" value="1"/>
</dbReference>
<dbReference type="SUPFAM" id="SSF53335">
    <property type="entry name" value="S-adenosyl-L-methionine-dependent methyltransferases"/>
    <property type="match status" value="1"/>
</dbReference>
<dbReference type="InterPro" id="IPR030382">
    <property type="entry name" value="MeTrfase_TRM5/TYW2"/>
</dbReference>
<dbReference type="HOGENOM" id="CLU_022610_1_1_1"/>
<evidence type="ECO:0000256" key="5">
    <source>
        <dbReference type="ARBA" id="ARBA00022694"/>
    </source>
</evidence>
<organism evidence="9 10">
    <name type="scientific">Helobdella robusta</name>
    <name type="common">Californian leech</name>
    <dbReference type="NCBI Taxonomy" id="6412"/>
    <lineage>
        <taxon>Eukaryota</taxon>
        <taxon>Metazoa</taxon>
        <taxon>Spiralia</taxon>
        <taxon>Lophotrochozoa</taxon>
        <taxon>Annelida</taxon>
        <taxon>Clitellata</taxon>
        <taxon>Hirudinea</taxon>
        <taxon>Rhynchobdellida</taxon>
        <taxon>Glossiphoniidae</taxon>
        <taxon>Helobdella</taxon>
    </lineage>
</organism>
<dbReference type="InterPro" id="IPR029063">
    <property type="entry name" value="SAM-dependent_MTases_sf"/>
</dbReference>
<dbReference type="Proteomes" id="UP000015101">
    <property type="component" value="Unassembled WGS sequence"/>
</dbReference>
<dbReference type="KEGG" id="hro:HELRODRAFT_67136"/>
<dbReference type="GeneID" id="20214020"/>
<protein>
    <recommendedName>
        <fullName evidence="2">tRNA(Phe) (4-demethylwyosine(37)-C(7)) aminocarboxypropyltransferase</fullName>
        <ecNumber evidence="2">2.5.1.114</ecNumber>
    </recommendedName>
</protein>
<evidence type="ECO:0000313" key="8">
    <source>
        <dbReference type="EMBL" id="ESN98694.1"/>
    </source>
</evidence>
<dbReference type="GO" id="GO:0030488">
    <property type="term" value="P:tRNA methylation"/>
    <property type="evidence" value="ECO:0000318"/>
    <property type="project" value="GO_Central"/>
</dbReference>
<dbReference type="OMA" id="EHSWVKH"/>
<dbReference type="EMBL" id="AMQM01001043">
    <property type="status" value="NOT_ANNOTATED_CDS"/>
    <property type="molecule type" value="Genomic_DNA"/>
</dbReference>
<dbReference type="STRING" id="6412.T1FYX2"/>
<dbReference type="AlphaFoldDB" id="T1FYX2"/>
<keyword evidence="10" id="KW-1185">Reference proteome</keyword>
<evidence type="ECO:0000256" key="1">
    <source>
        <dbReference type="ARBA" id="ARBA00004797"/>
    </source>
</evidence>
<feature type="domain" description="SAM-dependent methyltransferase TRM5/TYW2-type" evidence="7">
    <location>
        <begin position="16"/>
        <end position="317"/>
    </location>
</feature>
<dbReference type="Gene3D" id="3.30.300.110">
    <property type="entry name" value="Met-10+ protein-like domains"/>
    <property type="match status" value="1"/>
</dbReference>
<dbReference type="CTD" id="20214020"/>
<keyword evidence="5" id="KW-0819">tRNA processing</keyword>
<reference evidence="8 10" key="2">
    <citation type="journal article" date="2013" name="Nature">
        <title>Insights into bilaterian evolution from three spiralian genomes.</title>
        <authorList>
            <person name="Simakov O."/>
            <person name="Marletaz F."/>
            <person name="Cho S.J."/>
            <person name="Edsinger-Gonzales E."/>
            <person name="Havlak P."/>
            <person name="Hellsten U."/>
            <person name="Kuo D.H."/>
            <person name="Larsson T."/>
            <person name="Lv J."/>
            <person name="Arendt D."/>
            <person name="Savage R."/>
            <person name="Osoegawa K."/>
            <person name="de Jong P."/>
            <person name="Grimwood J."/>
            <person name="Chapman J.A."/>
            <person name="Shapiro H."/>
            <person name="Aerts A."/>
            <person name="Otillar R.P."/>
            <person name="Terry A.Y."/>
            <person name="Boore J.L."/>
            <person name="Grigoriev I.V."/>
            <person name="Lindberg D.R."/>
            <person name="Seaver E.C."/>
            <person name="Weisblat D.A."/>
            <person name="Putnam N.H."/>
            <person name="Rokhsar D.S."/>
        </authorList>
    </citation>
    <scope>NUCLEOTIDE SEQUENCE</scope>
</reference>
<evidence type="ECO:0000256" key="4">
    <source>
        <dbReference type="ARBA" id="ARBA00022691"/>
    </source>
</evidence>
<dbReference type="GO" id="GO:0102522">
    <property type="term" value="F:tRNA 4-demethylwyosine alpha-amino-alpha-carboxypropyltransferase activity"/>
    <property type="evidence" value="ECO:0007669"/>
    <property type="project" value="UniProtKB-EC"/>
</dbReference>
<dbReference type="EnsemblMetazoa" id="HelroT67136">
    <property type="protein sequence ID" value="HelroP67136"/>
    <property type="gene ID" value="HelroG67136"/>
</dbReference>
<keyword evidence="4" id="KW-0949">S-adenosyl-L-methionine</keyword>
<dbReference type="InterPro" id="IPR056743">
    <property type="entry name" value="TRM5-TYW2-like_MTfase"/>
</dbReference>
<dbReference type="eggNOG" id="KOG1227">
    <property type="taxonomic scope" value="Eukaryota"/>
</dbReference>
<dbReference type="PROSITE" id="PS51684">
    <property type="entry name" value="SAM_MT_TRM5_TYW2"/>
    <property type="match status" value="1"/>
</dbReference>
<evidence type="ECO:0000313" key="9">
    <source>
        <dbReference type="EnsemblMetazoa" id="HelroP67136"/>
    </source>
</evidence>
<evidence type="ECO:0000256" key="2">
    <source>
        <dbReference type="ARBA" id="ARBA00012265"/>
    </source>
</evidence>
<dbReference type="CDD" id="cd02440">
    <property type="entry name" value="AdoMet_MTases"/>
    <property type="match status" value="1"/>
</dbReference>
<proteinExistence type="predicted"/>
<sequence>WFDELNTDFPKSYEKYDDLLLVPHQCLNHSLWEDPENLKLLVSSFKCNRLAKKGPISNDKFRTPQVTMLLGDNSVVRHIDNKIIYQYDVQKCMYSPGNITEKLRISQMDCRNEVIVDLYAGIGYFTLPFMVHGKASHVYACEWNPDAVEALKNNLALNGVEDRCTVLQGDNNEMCPTNVADRVNLGLIPSSRDGWNVACKALKRNKGGVLHIHENVTDDRITNHPNCNERDRIYFDVETTGTKRESKYCSNNGIRKDKNMKEVWIRWANDTCKIIQDTLEKLDDRPKRWQCEVLYIGQIKSYAPHIDHLVVDVHCKPIL</sequence>
<evidence type="ECO:0000259" key="7">
    <source>
        <dbReference type="PROSITE" id="PS51684"/>
    </source>
</evidence>
<keyword evidence="3" id="KW-0808">Transferase</keyword>
<evidence type="ECO:0000256" key="3">
    <source>
        <dbReference type="ARBA" id="ARBA00022679"/>
    </source>
</evidence>
<dbReference type="GO" id="GO:0005737">
    <property type="term" value="C:cytoplasm"/>
    <property type="evidence" value="ECO:0000318"/>
    <property type="project" value="GO_Central"/>
</dbReference>
<dbReference type="EC" id="2.5.1.114" evidence="2"/>
<accession>T1FYX2</accession>
<reference evidence="10" key="1">
    <citation type="submission" date="2012-12" db="EMBL/GenBank/DDBJ databases">
        <authorList>
            <person name="Hellsten U."/>
            <person name="Grimwood J."/>
            <person name="Chapman J.A."/>
            <person name="Shapiro H."/>
            <person name="Aerts A."/>
            <person name="Otillar R.P."/>
            <person name="Terry A.Y."/>
            <person name="Boore J.L."/>
            <person name="Simakov O."/>
            <person name="Marletaz F."/>
            <person name="Cho S.-J."/>
            <person name="Edsinger-Gonzales E."/>
            <person name="Havlak P."/>
            <person name="Kuo D.-H."/>
            <person name="Larsson T."/>
            <person name="Lv J."/>
            <person name="Arendt D."/>
            <person name="Savage R."/>
            <person name="Osoegawa K."/>
            <person name="de Jong P."/>
            <person name="Lindberg D.R."/>
            <person name="Seaver E.C."/>
            <person name="Weisblat D.A."/>
            <person name="Putnam N.H."/>
            <person name="Grigoriev I.V."/>
            <person name="Rokhsar D.S."/>
        </authorList>
    </citation>
    <scope>NUCLEOTIDE SEQUENCE</scope>
</reference>
<comment type="pathway">
    <text evidence="1">tRNA modification; wybutosine-tRNA(Phe) biosynthesis.</text>
</comment>
<dbReference type="PANTHER" id="PTHR23245">
    <property type="entry name" value="TRNA METHYLTRANSFERASE"/>
    <property type="match status" value="1"/>
</dbReference>
<dbReference type="GO" id="GO:0008175">
    <property type="term" value="F:tRNA methyltransferase activity"/>
    <property type="evidence" value="ECO:0000318"/>
    <property type="project" value="GO_Central"/>
</dbReference>
<dbReference type="RefSeq" id="XP_009022534.1">
    <property type="nucleotide sequence ID" value="XM_009024286.1"/>
</dbReference>
<name>T1FYX2_HELRO</name>
<comment type="catalytic activity">
    <reaction evidence="6">
        <text>4-demethylwyosine(37) in tRNA(Phe) + S-adenosyl-L-methionine = 4-demethyl-7-[(3S)-3-amino-3-carboxypropyl]wyosine(37) in tRNA(Phe) + S-methyl-5'-thioadenosine + H(+)</text>
        <dbReference type="Rhea" id="RHEA:36355"/>
        <dbReference type="Rhea" id="RHEA-COMP:10164"/>
        <dbReference type="Rhea" id="RHEA-COMP:10378"/>
        <dbReference type="ChEBI" id="CHEBI:15378"/>
        <dbReference type="ChEBI" id="CHEBI:17509"/>
        <dbReference type="ChEBI" id="CHEBI:59789"/>
        <dbReference type="ChEBI" id="CHEBI:64315"/>
        <dbReference type="ChEBI" id="CHEBI:73550"/>
        <dbReference type="EC" id="2.5.1.114"/>
    </reaction>
</comment>
<evidence type="ECO:0000313" key="10">
    <source>
        <dbReference type="Proteomes" id="UP000015101"/>
    </source>
</evidence>
<evidence type="ECO:0000256" key="6">
    <source>
        <dbReference type="ARBA" id="ARBA00049400"/>
    </source>
</evidence>
<dbReference type="EMBL" id="KB097143">
    <property type="protein sequence ID" value="ESN98694.1"/>
    <property type="molecule type" value="Genomic_DNA"/>
</dbReference>
<dbReference type="Pfam" id="PF02475">
    <property type="entry name" value="TRM5-TYW2_MTfase"/>
    <property type="match status" value="1"/>
</dbReference>
<dbReference type="GO" id="GO:0031591">
    <property type="term" value="P:wybutosine biosynthetic process"/>
    <property type="evidence" value="ECO:0000318"/>
    <property type="project" value="GO_Central"/>
</dbReference>
<reference evidence="9" key="3">
    <citation type="submission" date="2015-06" db="UniProtKB">
        <authorList>
            <consortium name="EnsemblMetazoa"/>
        </authorList>
    </citation>
    <scope>IDENTIFICATION</scope>
</reference>
<dbReference type="OrthoDB" id="408788at2759"/>
<dbReference type="Gene3D" id="3.40.50.150">
    <property type="entry name" value="Vaccinia Virus protein VP39"/>
    <property type="match status" value="1"/>
</dbReference>